<dbReference type="GO" id="GO:0015128">
    <property type="term" value="F:gluconate transmembrane transporter activity"/>
    <property type="evidence" value="ECO:0007669"/>
    <property type="project" value="InterPro"/>
</dbReference>
<evidence type="ECO:0000256" key="8">
    <source>
        <dbReference type="SAM" id="Phobius"/>
    </source>
</evidence>
<feature type="transmembrane region" description="Helical" evidence="8">
    <location>
        <begin position="161"/>
        <end position="179"/>
    </location>
</feature>
<proteinExistence type="inferred from homology"/>
<keyword evidence="4 8" id="KW-0812">Transmembrane</keyword>
<dbReference type="OrthoDB" id="9787129at2"/>
<keyword evidence="3" id="KW-1003">Cell membrane</keyword>
<reference evidence="9" key="1">
    <citation type="submission" date="2015-05" db="EMBL/GenBank/DDBJ databases">
        <title>Permanent draft genome of Rhodopirellula islandicus K833.</title>
        <authorList>
            <person name="Kizina J."/>
            <person name="Richter M."/>
            <person name="Glockner F.O."/>
            <person name="Harder J."/>
        </authorList>
    </citation>
    <scope>NUCLEOTIDE SEQUENCE [LARGE SCALE GENOMIC DNA]</scope>
    <source>
        <strain evidence="9">K833</strain>
    </source>
</reference>
<evidence type="ECO:0000256" key="4">
    <source>
        <dbReference type="ARBA" id="ARBA00022692"/>
    </source>
</evidence>
<protein>
    <submittedName>
        <fullName evidence="9">Sugar and carbohydrate transporter</fullName>
    </submittedName>
</protein>
<dbReference type="GO" id="GO:0005886">
    <property type="term" value="C:plasma membrane"/>
    <property type="evidence" value="ECO:0007669"/>
    <property type="project" value="UniProtKB-SubCell"/>
</dbReference>
<dbReference type="EMBL" id="LECT01000044">
    <property type="protein sequence ID" value="KLU02598.1"/>
    <property type="molecule type" value="Genomic_DNA"/>
</dbReference>
<keyword evidence="6 8" id="KW-0472">Membrane</keyword>
<feature type="transmembrane region" description="Helical" evidence="8">
    <location>
        <begin position="199"/>
        <end position="221"/>
    </location>
</feature>
<evidence type="ECO:0000313" key="9">
    <source>
        <dbReference type="EMBL" id="KLU02598.1"/>
    </source>
</evidence>
<evidence type="ECO:0000313" key="10">
    <source>
        <dbReference type="Proteomes" id="UP000036367"/>
    </source>
</evidence>
<accession>A0A0J1B7Q3</accession>
<sequence>MTIWWLVALAVTMVLVSILAFRLHPFLALLSTAIMVAMLTTPAQLSSFASARLAEGKFTESEAADFVGQSASERVADAFGATAASIGIVIALASVIGGLLMQSGAAARIVDTMLRWTGEKRAPEAMAAASFVLGIPVFFDTVFYLMLPLARSLRRKTGKNYVLFILAILAGGSITHSLIPPTPGPLQVAAFLEVEVGAMLIAGLGIGSVTSVIALAAARVINHFVDLPLRDEDGEEIRPETQRLASADEDSADIPPKPPLWLALFPIALPVVLIALGSTIKSIYGSEAVAESELLGWIIRLGDKNLALGLGCLVAFGLIRWVPNDQRRKVVSAAIASAGSIILITAAGGAMGKMLYHAGIAEVVGSIAQGFPGLWLLPLAFLVTTAIRTIQGSATIAMITSASILQSLATSGELPFHPVYLAMAIGAGSKPISWMTDSAFWIISEMTGMTEKEALRTISPMSAALGVSALLVTVIAAAIFPAV</sequence>
<dbReference type="STRING" id="595434.RISK_005664"/>
<feature type="transmembrane region" description="Helical" evidence="8">
    <location>
        <begin position="363"/>
        <end position="383"/>
    </location>
</feature>
<dbReference type="InterPro" id="IPR003474">
    <property type="entry name" value="Glcn_transporter"/>
</dbReference>
<dbReference type="PANTHER" id="PTHR30354:SF22">
    <property type="entry name" value="HIGH-AFFINITY GLUCONATE TRANSPORTER"/>
    <property type="match status" value="1"/>
</dbReference>
<comment type="subcellular location">
    <subcellularLocation>
        <location evidence="1">Cell membrane</location>
        <topology evidence="1">Multi-pass membrane protein</topology>
    </subcellularLocation>
</comment>
<feature type="transmembrane region" description="Helical" evidence="8">
    <location>
        <begin position="304"/>
        <end position="323"/>
    </location>
</feature>
<organism evidence="9 10">
    <name type="scientific">Rhodopirellula islandica</name>
    <dbReference type="NCBI Taxonomy" id="595434"/>
    <lineage>
        <taxon>Bacteria</taxon>
        <taxon>Pseudomonadati</taxon>
        <taxon>Planctomycetota</taxon>
        <taxon>Planctomycetia</taxon>
        <taxon>Pirellulales</taxon>
        <taxon>Pirellulaceae</taxon>
        <taxon>Rhodopirellula</taxon>
    </lineage>
</organism>
<keyword evidence="10" id="KW-1185">Reference proteome</keyword>
<feature type="transmembrane region" description="Helical" evidence="8">
    <location>
        <begin position="260"/>
        <end position="284"/>
    </location>
</feature>
<evidence type="ECO:0000256" key="7">
    <source>
        <dbReference type="ARBA" id="ARBA00049663"/>
    </source>
</evidence>
<comment type="similarity">
    <text evidence="7">Belongs to the GntP permease family.</text>
</comment>
<dbReference type="AlphaFoldDB" id="A0A0J1B7Q3"/>
<dbReference type="Proteomes" id="UP000036367">
    <property type="component" value="Unassembled WGS sequence"/>
</dbReference>
<feature type="transmembrane region" description="Helical" evidence="8">
    <location>
        <begin position="125"/>
        <end position="149"/>
    </location>
</feature>
<dbReference type="Pfam" id="PF02447">
    <property type="entry name" value="GntP_permease"/>
    <property type="match status" value="1"/>
</dbReference>
<evidence type="ECO:0000256" key="5">
    <source>
        <dbReference type="ARBA" id="ARBA00022989"/>
    </source>
</evidence>
<feature type="transmembrane region" description="Helical" evidence="8">
    <location>
        <begin position="463"/>
        <end position="482"/>
    </location>
</feature>
<feature type="transmembrane region" description="Helical" evidence="8">
    <location>
        <begin position="30"/>
        <end position="54"/>
    </location>
</feature>
<gene>
    <name evidence="9" type="ORF">RISK_005664</name>
</gene>
<feature type="transmembrane region" description="Helical" evidence="8">
    <location>
        <begin position="330"/>
        <end position="351"/>
    </location>
</feature>
<comment type="caution">
    <text evidence="9">The sequence shown here is derived from an EMBL/GenBank/DDBJ whole genome shotgun (WGS) entry which is preliminary data.</text>
</comment>
<dbReference type="PANTHER" id="PTHR30354">
    <property type="entry name" value="GNT FAMILY GLUCONATE TRANSPORTER"/>
    <property type="match status" value="1"/>
</dbReference>
<evidence type="ECO:0000256" key="1">
    <source>
        <dbReference type="ARBA" id="ARBA00004651"/>
    </source>
</evidence>
<dbReference type="PATRIC" id="fig|595434.4.peg.5378"/>
<evidence type="ECO:0000256" key="2">
    <source>
        <dbReference type="ARBA" id="ARBA00022448"/>
    </source>
</evidence>
<name>A0A0J1B7Q3_RHOIS</name>
<dbReference type="RefSeq" id="WP_047816599.1">
    <property type="nucleotide sequence ID" value="NZ_LECT01000044.1"/>
</dbReference>
<evidence type="ECO:0000256" key="3">
    <source>
        <dbReference type="ARBA" id="ARBA00022475"/>
    </source>
</evidence>
<keyword evidence="2" id="KW-0813">Transport</keyword>
<keyword evidence="5 8" id="KW-1133">Transmembrane helix</keyword>
<evidence type="ECO:0000256" key="6">
    <source>
        <dbReference type="ARBA" id="ARBA00023136"/>
    </source>
</evidence>
<feature type="transmembrane region" description="Helical" evidence="8">
    <location>
        <begin position="75"/>
        <end position="105"/>
    </location>
</feature>